<dbReference type="InterPro" id="IPR002678">
    <property type="entry name" value="DUF34/NIF3"/>
</dbReference>
<dbReference type="Proteomes" id="UP000288812">
    <property type="component" value="Unassembled WGS sequence"/>
</dbReference>
<evidence type="ECO:0000313" key="5">
    <source>
        <dbReference type="EMBL" id="RVU55312.1"/>
    </source>
</evidence>
<accession>A0A437S8H5</accession>
<evidence type="ECO:0000256" key="1">
    <source>
        <dbReference type="ARBA" id="ARBA00006964"/>
    </source>
</evidence>
<evidence type="ECO:0000256" key="2">
    <source>
        <dbReference type="ARBA" id="ARBA00022112"/>
    </source>
</evidence>
<evidence type="ECO:0000256" key="4">
    <source>
        <dbReference type="PIRSR" id="PIRSR602678-1"/>
    </source>
</evidence>
<dbReference type="GO" id="GO:0046872">
    <property type="term" value="F:metal ion binding"/>
    <property type="evidence" value="ECO:0007669"/>
    <property type="project" value="UniProtKB-KW"/>
</dbReference>
<feature type="binding site" evidence="4">
    <location>
        <position position="67"/>
    </location>
    <ligand>
        <name>a divalent metal cation</name>
        <dbReference type="ChEBI" id="CHEBI:60240"/>
        <label>1</label>
    </ligand>
</feature>
<evidence type="ECO:0000256" key="3">
    <source>
        <dbReference type="ARBA" id="ARBA00022723"/>
    </source>
</evidence>
<dbReference type="NCBIfam" id="TIGR00486">
    <property type="entry name" value="YbgI_SA1388"/>
    <property type="match status" value="1"/>
</dbReference>
<comment type="caution">
    <text evidence="5">The sequence shown here is derived from an EMBL/GenBank/DDBJ whole genome shotgun (WGS) entry which is preliminary data.</text>
</comment>
<comment type="similarity">
    <text evidence="1">Belongs to the GTP cyclohydrolase I type 2/NIF3 family.</text>
</comment>
<sequence length="262" mass="30390">MHYKVEEIIRFMENWAKPEYEEDWDNSGVQILFENSEIENIVVALDLTDEVVDMAIEKNVKLIITHHPMFFNGLKSIRSDEYIGKNVIRLIENKITVYSAHTTLDIAEEGVNDTISKLLNLREVKGLYKTEKGYYIGRTGLLEKEMPLEEFIEFLKLQFNINNLRIYGKLKESVKKVSLCGGAGADFIRNAIDEKSDIYFTGDVKHHEGQLAYENNLIIVDIGHYNSEKIIVEKIKEKLLKDFKLNIYTTLKNSYEIDVDDI</sequence>
<reference evidence="5 6" key="1">
    <citation type="submission" date="2018-11" db="EMBL/GenBank/DDBJ databases">
        <title>Genome sequencing and assembly of Anaerosphaera sp. nov., GS7-6-2.</title>
        <authorList>
            <person name="Rettenmaier R."/>
            <person name="Liebl W."/>
            <person name="Zverlov V."/>
        </authorList>
    </citation>
    <scope>NUCLEOTIDE SEQUENCE [LARGE SCALE GENOMIC DNA]</scope>
    <source>
        <strain evidence="5 6">GS7-6-2</strain>
    </source>
</reference>
<protein>
    <recommendedName>
        <fullName evidence="2">GTP cyclohydrolase 1 type 2 homolog</fullName>
    </recommendedName>
</protein>
<feature type="binding site" evidence="4">
    <location>
        <position position="228"/>
    </location>
    <ligand>
        <name>a divalent metal cation</name>
        <dbReference type="ChEBI" id="CHEBI:60240"/>
        <label>1</label>
    </ligand>
</feature>
<dbReference type="EMBL" id="RLIH01000003">
    <property type="protein sequence ID" value="RVU55312.1"/>
    <property type="molecule type" value="Genomic_DNA"/>
</dbReference>
<dbReference type="AlphaFoldDB" id="A0A437S8H5"/>
<dbReference type="OrthoDB" id="9792792at2"/>
<proteinExistence type="inferred from homology"/>
<dbReference type="GO" id="GO:0005737">
    <property type="term" value="C:cytoplasm"/>
    <property type="evidence" value="ECO:0007669"/>
    <property type="project" value="TreeGrafter"/>
</dbReference>
<name>A0A437S8H5_9FIRM</name>
<evidence type="ECO:0000313" key="6">
    <source>
        <dbReference type="Proteomes" id="UP000288812"/>
    </source>
</evidence>
<dbReference type="Pfam" id="PF01784">
    <property type="entry name" value="DUF34_NIF3"/>
    <property type="match status" value="1"/>
</dbReference>
<dbReference type="InterPro" id="IPR036069">
    <property type="entry name" value="DUF34/NIF3_sf"/>
</dbReference>
<keyword evidence="6" id="KW-1185">Reference proteome</keyword>
<dbReference type="PANTHER" id="PTHR13799">
    <property type="entry name" value="NGG1 INTERACTING FACTOR 3"/>
    <property type="match status" value="1"/>
</dbReference>
<feature type="binding site" evidence="4">
    <location>
        <position position="66"/>
    </location>
    <ligand>
        <name>a divalent metal cation</name>
        <dbReference type="ChEBI" id="CHEBI:60240"/>
        <label>1</label>
    </ligand>
</feature>
<keyword evidence="3 4" id="KW-0479">Metal-binding</keyword>
<feature type="binding site" evidence="4">
    <location>
        <position position="105"/>
    </location>
    <ligand>
        <name>a divalent metal cation</name>
        <dbReference type="ChEBI" id="CHEBI:60240"/>
        <label>1</label>
    </ligand>
</feature>
<dbReference type="SUPFAM" id="SSF102705">
    <property type="entry name" value="NIF3 (NGG1p interacting factor 3)-like"/>
    <property type="match status" value="1"/>
</dbReference>
<organism evidence="5 6">
    <name type="scientific">Anaerosphaera multitolerans</name>
    <dbReference type="NCBI Taxonomy" id="2487351"/>
    <lineage>
        <taxon>Bacteria</taxon>
        <taxon>Bacillati</taxon>
        <taxon>Bacillota</taxon>
        <taxon>Tissierellia</taxon>
        <taxon>Tissierellales</taxon>
        <taxon>Peptoniphilaceae</taxon>
        <taxon>Anaerosphaera</taxon>
    </lineage>
</organism>
<dbReference type="RefSeq" id="WP_127723805.1">
    <property type="nucleotide sequence ID" value="NZ_RLIH01000003.1"/>
</dbReference>
<dbReference type="Gene3D" id="3.40.1390.30">
    <property type="entry name" value="NIF3 (NGG1p interacting factor 3)-like"/>
    <property type="match status" value="2"/>
</dbReference>
<gene>
    <name evidence="5" type="ORF">EF514_03315</name>
</gene>
<feature type="binding site" evidence="4">
    <location>
        <position position="224"/>
    </location>
    <ligand>
        <name>a divalent metal cation</name>
        <dbReference type="ChEBI" id="CHEBI:60240"/>
        <label>1</label>
    </ligand>
</feature>
<dbReference type="FunFam" id="3.40.1390.30:FF:000001">
    <property type="entry name" value="GTP cyclohydrolase 1 type 2"/>
    <property type="match status" value="1"/>
</dbReference>
<dbReference type="PANTHER" id="PTHR13799:SF14">
    <property type="entry name" value="GTP CYCLOHYDROLASE 1 TYPE 2 HOMOLOG"/>
    <property type="match status" value="1"/>
</dbReference>